<protein>
    <submittedName>
        <fullName evidence="1">Uncharacterized protein</fullName>
    </submittedName>
</protein>
<reference evidence="1" key="1">
    <citation type="submission" date="2023-10" db="EMBL/GenBank/DDBJ databases">
        <title>Genome assemblies of two species of porcelain crab, Petrolisthes cinctipes and Petrolisthes manimaculis (Anomura: Porcellanidae).</title>
        <authorList>
            <person name="Angst P."/>
        </authorList>
    </citation>
    <scope>NUCLEOTIDE SEQUENCE</scope>
    <source>
        <strain evidence="1">PB745_01</strain>
        <tissue evidence="1">Gill</tissue>
    </source>
</reference>
<name>A0AAE1L0G4_PETCI</name>
<organism evidence="1 2">
    <name type="scientific">Petrolisthes cinctipes</name>
    <name type="common">Flat porcelain crab</name>
    <dbReference type="NCBI Taxonomy" id="88211"/>
    <lineage>
        <taxon>Eukaryota</taxon>
        <taxon>Metazoa</taxon>
        <taxon>Ecdysozoa</taxon>
        <taxon>Arthropoda</taxon>
        <taxon>Crustacea</taxon>
        <taxon>Multicrustacea</taxon>
        <taxon>Malacostraca</taxon>
        <taxon>Eumalacostraca</taxon>
        <taxon>Eucarida</taxon>
        <taxon>Decapoda</taxon>
        <taxon>Pleocyemata</taxon>
        <taxon>Anomura</taxon>
        <taxon>Galatheoidea</taxon>
        <taxon>Porcellanidae</taxon>
        <taxon>Petrolisthes</taxon>
    </lineage>
</organism>
<evidence type="ECO:0000313" key="1">
    <source>
        <dbReference type="EMBL" id="KAK3892011.1"/>
    </source>
</evidence>
<gene>
    <name evidence="1" type="ORF">Pcinc_004136</name>
</gene>
<dbReference type="AlphaFoldDB" id="A0AAE1L0G4"/>
<sequence>MNHLGEWSRNFLTFNVEKCQTMYFVRQNHGTNSQLITTLSWQNQLWKKTSESTYQWTSSPLHLLPMKQLRRTADLFEIIKRSFTFLNKEILGSFYLALVRPIAGHLTSSGTNKATGTSTAQGN</sequence>
<comment type="caution">
    <text evidence="1">The sequence shown here is derived from an EMBL/GenBank/DDBJ whole genome shotgun (WGS) entry which is preliminary data.</text>
</comment>
<keyword evidence="2" id="KW-1185">Reference proteome</keyword>
<proteinExistence type="predicted"/>
<dbReference type="Proteomes" id="UP001286313">
    <property type="component" value="Unassembled WGS sequence"/>
</dbReference>
<evidence type="ECO:0000313" key="2">
    <source>
        <dbReference type="Proteomes" id="UP001286313"/>
    </source>
</evidence>
<dbReference type="EMBL" id="JAWQEG010000288">
    <property type="protein sequence ID" value="KAK3892011.1"/>
    <property type="molecule type" value="Genomic_DNA"/>
</dbReference>
<accession>A0AAE1L0G4</accession>